<gene>
    <name evidence="2" type="ORF">MNB_SV-12-555</name>
</gene>
<dbReference type="EMBL" id="FPHE01000161">
    <property type="protein sequence ID" value="SFV67518.1"/>
    <property type="molecule type" value="Genomic_DNA"/>
</dbReference>
<feature type="coiled-coil region" evidence="1">
    <location>
        <begin position="378"/>
        <end position="409"/>
    </location>
</feature>
<sequence length="511" mass="59424">MSTEIIDPRIKKFKKIITLDPYTHSNYEYREQVLKPTDKLSLDNKNFVISYVRNRDMIIASFDIGYDVDEAELDDMLYMKAYDELGLDPEKEYNISHQKADNNESSGVYNLFISEPEVIDKNIESVLEKTTYIDLLIPAPLLYKTLYTSETLDSSESHCYIYFTMDDAFITIYKDGEFLYSKSLEYSLTQIYEKYCAMVGERVDEKEFFETLESEGLKATNSEYQQNLMKMFGEIFLQINDIIIYTKRAYGIDVIQKLFLGSIKSPIIGLGDYGYNYLGIPTFNLDFNFGIKNDEWYVDQFQYMMVQSGLDYIQNPRKVLNLTTVPRPPVFSKRASGQFIISATLSSLLALGVPIFYLVQSYLIDAHILQLSSENAKYSKITAKYKKILKEKRELIKENKKELDGLNTTFNGKAKTLTSIYNKKVDYKLKSSLLNKFAHDLIDYEVQLEKLTSDEDSFILAIVSDDDKKITKYIKYISKKYFNDIKNIDIERISIDNKDLLYRGILKVSYI</sequence>
<proteinExistence type="predicted"/>
<accession>A0A1W1CNR5</accession>
<name>A0A1W1CNR5_9ZZZZ</name>
<protein>
    <submittedName>
        <fullName evidence="2">Uncharacterized protein</fullName>
    </submittedName>
</protein>
<reference evidence="2" key="1">
    <citation type="submission" date="2016-10" db="EMBL/GenBank/DDBJ databases">
        <authorList>
            <person name="de Groot N.N."/>
        </authorList>
    </citation>
    <scope>NUCLEOTIDE SEQUENCE</scope>
</reference>
<keyword evidence="1" id="KW-0175">Coiled coil</keyword>
<evidence type="ECO:0000256" key="1">
    <source>
        <dbReference type="SAM" id="Coils"/>
    </source>
</evidence>
<dbReference type="AlphaFoldDB" id="A0A1W1CNR5"/>
<organism evidence="2">
    <name type="scientific">hydrothermal vent metagenome</name>
    <dbReference type="NCBI Taxonomy" id="652676"/>
    <lineage>
        <taxon>unclassified sequences</taxon>
        <taxon>metagenomes</taxon>
        <taxon>ecological metagenomes</taxon>
    </lineage>
</organism>
<evidence type="ECO:0000313" key="2">
    <source>
        <dbReference type="EMBL" id="SFV67518.1"/>
    </source>
</evidence>